<keyword evidence="1" id="KW-1133">Transmembrane helix</keyword>
<reference evidence="2 3" key="1">
    <citation type="submission" date="2022-12" db="EMBL/GenBank/DDBJ databases">
        <authorList>
            <person name="Muema E."/>
        </authorList>
    </citation>
    <scope>NUCLEOTIDE SEQUENCE [LARGE SCALE GENOMIC DNA]</scope>
    <source>
        <strain evidence="3">1330</strain>
    </source>
</reference>
<accession>A0ABU8K509</accession>
<organism evidence="2 3">
    <name type="scientific">Mesorhizobium argentiipisi</name>
    <dbReference type="NCBI Taxonomy" id="3015175"/>
    <lineage>
        <taxon>Bacteria</taxon>
        <taxon>Pseudomonadati</taxon>
        <taxon>Pseudomonadota</taxon>
        <taxon>Alphaproteobacteria</taxon>
        <taxon>Hyphomicrobiales</taxon>
        <taxon>Phyllobacteriaceae</taxon>
        <taxon>Mesorhizobium</taxon>
    </lineage>
</organism>
<feature type="transmembrane region" description="Helical" evidence="1">
    <location>
        <begin position="36"/>
        <end position="54"/>
    </location>
</feature>
<evidence type="ECO:0000313" key="3">
    <source>
        <dbReference type="Proteomes" id="UP001366503"/>
    </source>
</evidence>
<protein>
    <submittedName>
        <fullName evidence="2">Uncharacterized protein</fullName>
    </submittedName>
</protein>
<dbReference type="RefSeq" id="WP_337091103.1">
    <property type="nucleotide sequence ID" value="NZ_JAPYKO010000001.1"/>
</dbReference>
<dbReference type="EMBL" id="JAPYKO010000001">
    <property type="protein sequence ID" value="MEI9400798.1"/>
    <property type="molecule type" value="Genomic_DNA"/>
</dbReference>
<evidence type="ECO:0000256" key="1">
    <source>
        <dbReference type="SAM" id="Phobius"/>
    </source>
</evidence>
<keyword evidence="3" id="KW-1185">Reference proteome</keyword>
<feature type="transmembrane region" description="Helical" evidence="1">
    <location>
        <begin position="12"/>
        <end position="30"/>
    </location>
</feature>
<keyword evidence="1" id="KW-0472">Membrane</keyword>
<sequence>MRQSALRMPLEMSVIMGVVVVSAAGVLMGLRLKAPALIAATALLMIGSFAWNGLGLPGYMTIAKFLVLAFALACAYIVSLSISVHWKRTHV</sequence>
<feature type="transmembrane region" description="Helical" evidence="1">
    <location>
        <begin position="66"/>
        <end position="86"/>
    </location>
</feature>
<gene>
    <name evidence="2" type="ORF">O7A05_01065</name>
</gene>
<dbReference type="Proteomes" id="UP001366503">
    <property type="component" value="Unassembled WGS sequence"/>
</dbReference>
<proteinExistence type="predicted"/>
<name>A0ABU8K509_9HYPH</name>
<keyword evidence="1" id="KW-0812">Transmembrane</keyword>
<comment type="caution">
    <text evidence="2">The sequence shown here is derived from an EMBL/GenBank/DDBJ whole genome shotgun (WGS) entry which is preliminary data.</text>
</comment>
<evidence type="ECO:0000313" key="2">
    <source>
        <dbReference type="EMBL" id="MEI9400798.1"/>
    </source>
</evidence>